<keyword evidence="3" id="KW-1185">Reference proteome</keyword>
<dbReference type="SUPFAM" id="SSF53474">
    <property type="entry name" value="alpha/beta-Hydrolases"/>
    <property type="match status" value="1"/>
</dbReference>
<protein>
    <submittedName>
        <fullName evidence="2">Pimeloyl-ACP methyl ester carboxylesterase</fullName>
    </submittedName>
</protein>
<dbReference type="Gene3D" id="3.40.50.1820">
    <property type="entry name" value="alpha/beta hydrolase"/>
    <property type="match status" value="1"/>
</dbReference>
<evidence type="ECO:0000259" key="1">
    <source>
        <dbReference type="Pfam" id="PF12697"/>
    </source>
</evidence>
<dbReference type="RefSeq" id="WP_101466848.1">
    <property type="nucleotide sequence ID" value="NZ_PJMW01000002.1"/>
</dbReference>
<organism evidence="2 3">
    <name type="scientific">Nocardia fluminea</name>
    <dbReference type="NCBI Taxonomy" id="134984"/>
    <lineage>
        <taxon>Bacteria</taxon>
        <taxon>Bacillati</taxon>
        <taxon>Actinomycetota</taxon>
        <taxon>Actinomycetes</taxon>
        <taxon>Mycobacteriales</taxon>
        <taxon>Nocardiaceae</taxon>
        <taxon>Nocardia</taxon>
    </lineage>
</organism>
<evidence type="ECO:0000313" key="2">
    <source>
        <dbReference type="EMBL" id="PKV81022.1"/>
    </source>
</evidence>
<dbReference type="EMBL" id="PJMW01000002">
    <property type="protein sequence ID" value="PKV81022.1"/>
    <property type="molecule type" value="Genomic_DNA"/>
</dbReference>
<proteinExistence type="predicted"/>
<dbReference type="Pfam" id="PF12697">
    <property type="entry name" value="Abhydrolase_6"/>
    <property type="match status" value="1"/>
</dbReference>
<name>A0A2N3VHC8_9NOCA</name>
<comment type="caution">
    <text evidence="2">The sequence shown here is derived from an EMBL/GenBank/DDBJ whole genome shotgun (WGS) entry which is preliminary data.</text>
</comment>
<dbReference type="Proteomes" id="UP000233766">
    <property type="component" value="Unassembled WGS sequence"/>
</dbReference>
<sequence length="287" mass="30719">MQAPQFSHESPSSATDPRTVTITAADGTALTATRFGKLDATLTVVYLPGPLASAAHFSPVITLVDRHFRADIAQLVYVQRGHGNDLPLASGRAGMAQLVEDLNTVIAHAGGRVVLVVHSLAAIVAQEWLYHHRRAQTRVAAIVAIGPVTELPDHDGVVTAHPTGVARQAGARLIHDLSTALGERGLHTESEIESVRRTLRAYRRCGADLAVVEDLLRATPTWIVAGRADPVARYERVKELAETVWAELSSLGNGGHDLARTFPWLPAAAVSSALRAARDADRFGGNW</sequence>
<evidence type="ECO:0000313" key="3">
    <source>
        <dbReference type="Proteomes" id="UP000233766"/>
    </source>
</evidence>
<dbReference type="InterPro" id="IPR029058">
    <property type="entry name" value="AB_hydrolase_fold"/>
</dbReference>
<gene>
    <name evidence="2" type="ORF">ATK86_5468</name>
</gene>
<feature type="domain" description="AB hydrolase-1" evidence="1">
    <location>
        <begin position="44"/>
        <end position="257"/>
    </location>
</feature>
<dbReference type="OrthoDB" id="4568629at2"/>
<reference evidence="2 3" key="1">
    <citation type="submission" date="2017-12" db="EMBL/GenBank/DDBJ databases">
        <title>Sequencing the genomes of 1000 Actinobacteria strains.</title>
        <authorList>
            <person name="Klenk H.-P."/>
        </authorList>
    </citation>
    <scope>NUCLEOTIDE SEQUENCE [LARGE SCALE GENOMIC DNA]</scope>
    <source>
        <strain evidence="2 3">DSM 44489</strain>
    </source>
</reference>
<dbReference type="InterPro" id="IPR000073">
    <property type="entry name" value="AB_hydrolase_1"/>
</dbReference>
<accession>A0A2N3VHC8</accession>
<dbReference type="AlphaFoldDB" id="A0A2N3VHC8"/>
<dbReference type="GO" id="GO:0003824">
    <property type="term" value="F:catalytic activity"/>
    <property type="evidence" value="ECO:0007669"/>
    <property type="project" value="UniProtKB-ARBA"/>
</dbReference>